<feature type="transmembrane region" description="Helical" evidence="8">
    <location>
        <begin position="376"/>
        <end position="397"/>
    </location>
</feature>
<dbReference type="PRINTS" id="PR01806">
    <property type="entry name" value="VIRFACTRMVIN"/>
</dbReference>
<evidence type="ECO:0000256" key="2">
    <source>
        <dbReference type="ARBA" id="ARBA00022475"/>
    </source>
</evidence>
<evidence type="ECO:0000256" key="5">
    <source>
        <dbReference type="ARBA" id="ARBA00022984"/>
    </source>
</evidence>
<dbReference type="GO" id="GO:0009252">
    <property type="term" value="P:peptidoglycan biosynthetic process"/>
    <property type="evidence" value="ECO:0007669"/>
    <property type="project" value="UniProtKB-KW"/>
</dbReference>
<keyword evidence="6 8" id="KW-1133">Transmembrane helix</keyword>
<feature type="transmembrane region" description="Helical" evidence="8">
    <location>
        <begin position="347"/>
        <end position="364"/>
    </location>
</feature>
<dbReference type="GO" id="GO:0005886">
    <property type="term" value="C:plasma membrane"/>
    <property type="evidence" value="ECO:0007669"/>
    <property type="project" value="UniProtKB-SubCell"/>
</dbReference>
<feature type="transmembrane region" description="Helical" evidence="8">
    <location>
        <begin position="223"/>
        <end position="239"/>
    </location>
</feature>
<dbReference type="PANTHER" id="PTHR43486:SF1">
    <property type="entry name" value="LIPID II FLIPPASE MURJ-RELATED"/>
    <property type="match status" value="1"/>
</dbReference>
<dbReference type="GO" id="GO:0008360">
    <property type="term" value="P:regulation of cell shape"/>
    <property type="evidence" value="ECO:0007669"/>
    <property type="project" value="UniProtKB-KW"/>
</dbReference>
<accession>S5DJ98</accession>
<dbReference type="Pfam" id="PF03023">
    <property type="entry name" value="MurJ"/>
    <property type="match status" value="1"/>
</dbReference>
<sequence>MQSYKKLIGSISIVTFSYAASRGLGFFREILLAKWVGVTQFADTLDLAFIIPDFLFYLSAGGYLAITLIPLMSSKKENELNQYFLSLLYGLSIVFVTFSLIIYSFRNKFAEFLGVESIEYFNEIFTPIIFSQVFFFIGAILMSYQYLREKFIYTAFAPVIYNSSIILFGWINSSTPENTVRGFAIGTLVGSIAGHLVLQIIGASRSGLKFNLTSPKLKYVKEYLFVSFPLVVGQSIAVVDEQLYRIFGSILSAGSVASFRYARRIALLPVGVIAQAIGVASYPLLAKLFKNNNFKELNLLVRKQLIYLFTVNGAIMVFCISNSKFLIELIYERGAFSIQDTIRVSSVFSIIAFAIVPWSINQILTRSFYIQKKFWFPVVSGSLITFTAVLLLIMTGNKTAEEYAIVITFSLFLYSLILLFTVKFDDIKVLNKPMIIDLSKASMILLIVYFLLNQFFTTTGFIGAFISLLIIFLISYASIRLLKFEYINITKRR</sequence>
<evidence type="ECO:0000313" key="9">
    <source>
        <dbReference type="EMBL" id="AGQ18851.1"/>
    </source>
</evidence>
<feature type="transmembrane region" description="Helical" evidence="8">
    <location>
        <begin position="83"/>
        <end position="104"/>
    </location>
</feature>
<evidence type="ECO:0000256" key="3">
    <source>
        <dbReference type="ARBA" id="ARBA00022692"/>
    </source>
</evidence>
<comment type="subcellular location">
    <subcellularLocation>
        <location evidence="1">Cell membrane</location>
        <topology evidence="1">Multi-pass membrane protein</topology>
    </subcellularLocation>
</comment>
<feature type="transmembrane region" description="Helical" evidence="8">
    <location>
        <begin position="124"/>
        <end position="144"/>
    </location>
</feature>
<feature type="transmembrane region" description="Helical" evidence="8">
    <location>
        <begin position="151"/>
        <end position="171"/>
    </location>
</feature>
<evidence type="ECO:0000256" key="7">
    <source>
        <dbReference type="ARBA" id="ARBA00023136"/>
    </source>
</evidence>
<evidence type="ECO:0000256" key="1">
    <source>
        <dbReference type="ARBA" id="ARBA00004651"/>
    </source>
</evidence>
<name>S5DJ98_9ACTN</name>
<feature type="transmembrane region" description="Helical" evidence="8">
    <location>
        <begin position="305"/>
        <end position="327"/>
    </location>
</feature>
<dbReference type="PANTHER" id="PTHR43486">
    <property type="entry name" value="LIPID II FLIPPASE MURJ-RELATED"/>
    <property type="match status" value="1"/>
</dbReference>
<feature type="transmembrane region" description="Helical" evidence="8">
    <location>
        <begin position="265"/>
        <end position="285"/>
    </location>
</feature>
<proteinExistence type="predicted"/>
<evidence type="ECO:0000256" key="6">
    <source>
        <dbReference type="ARBA" id="ARBA00022989"/>
    </source>
</evidence>
<keyword evidence="2" id="KW-1003">Cell membrane</keyword>
<evidence type="ECO:0000256" key="8">
    <source>
        <dbReference type="SAM" id="Phobius"/>
    </source>
</evidence>
<evidence type="ECO:0000256" key="4">
    <source>
        <dbReference type="ARBA" id="ARBA00022960"/>
    </source>
</evidence>
<feature type="transmembrane region" description="Helical" evidence="8">
    <location>
        <begin position="434"/>
        <end position="452"/>
    </location>
</feature>
<protein>
    <submittedName>
        <fullName evidence="9">Putative membrane protein/virulence factor</fullName>
    </submittedName>
</protein>
<keyword evidence="4" id="KW-0133">Cell shape</keyword>
<reference evidence="9" key="1">
    <citation type="journal article" date="2013" name="Sci. Rep.">
        <title>Metagenomics uncovers a new group of low GC and ultra-small marine Actinobacteria.</title>
        <authorList>
            <person name="Ghai R."/>
            <person name="Mizuno C.M."/>
            <person name="Picazo A."/>
            <person name="Camacho A."/>
            <person name="Rodriguez-Valera F."/>
        </authorList>
    </citation>
    <scope>NUCLEOTIDE SEQUENCE</scope>
</reference>
<dbReference type="AlphaFoldDB" id="S5DJ98"/>
<organism evidence="9">
    <name type="scientific">Candidatus Actinomarina minuta</name>
    <dbReference type="NCBI Taxonomy" id="1389454"/>
    <lineage>
        <taxon>Bacteria</taxon>
        <taxon>Bacillati</taxon>
        <taxon>Actinomycetota</taxon>
        <taxon>Actinomycetes</taxon>
        <taxon>Candidatus Actinomarinidae</taxon>
        <taxon>Candidatus Actinomarinales</taxon>
        <taxon>Candidatus Actinomarineae</taxon>
        <taxon>Candidatus Actinomarinaceae</taxon>
        <taxon>Candidatus Actinomarina</taxon>
    </lineage>
</organism>
<keyword evidence="7 8" id="KW-0472">Membrane</keyword>
<feature type="transmembrane region" description="Helical" evidence="8">
    <location>
        <begin position="7"/>
        <end position="27"/>
    </location>
</feature>
<dbReference type="InterPro" id="IPR004268">
    <property type="entry name" value="MurJ"/>
</dbReference>
<feature type="transmembrane region" description="Helical" evidence="8">
    <location>
        <begin position="47"/>
        <end position="71"/>
    </location>
</feature>
<feature type="transmembrane region" description="Helical" evidence="8">
    <location>
        <begin position="458"/>
        <end position="482"/>
    </location>
</feature>
<keyword evidence="5" id="KW-0573">Peptidoglycan synthesis</keyword>
<feature type="transmembrane region" description="Helical" evidence="8">
    <location>
        <begin position="403"/>
        <end position="422"/>
    </location>
</feature>
<dbReference type="EMBL" id="KC811114">
    <property type="protein sequence ID" value="AGQ18851.1"/>
    <property type="molecule type" value="Genomic_DNA"/>
</dbReference>
<keyword evidence="3 8" id="KW-0812">Transmembrane</keyword>
<feature type="transmembrane region" description="Helical" evidence="8">
    <location>
        <begin position="183"/>
        <end position="202"/>
    </location>
</feature>